<proteinExistence type="predicted"/>
<dbReference type="InterPro" id="IPR038705">
    <property type="entry name" value="YabP_sf"/>
</dbReference>
<dbReference type="RefSeq" id="WP_027309059.1">
    <property type="nucleotide sequence ID" value="NZ_FQVG01000032.1"/>
</dbReference>
<dbReference type="EMBL" id="FQVG01000032">
    <property type="protein sequence ID" value="SHF06870.1"/>
    <property type="molecule type" value="Genomic_DNA"/>
</dbReference>
<evidence type="ECO:0000313" key="1">
    <source>
        <dbReference type="EMBL" id="SHF06870.1"/>
    </source>
</evidence>
<dbReference type="AlphaFoldDB" id="A0A1M4YM63"/>
<name>A0A1M4YM63_9CLOT</name>
<sequence>MENNKIVKNQNHNLNMINRQKLDITGVVNVINFNEEQINLSTIMGQMIIKGKNMKINRLNVDNGDMCIEGEIIGINYLNKQSNNSESIFKKLFK</sequence>
<dbReference type="Pfam" id="PF07873">
    <property type="entry name" value="YabP"/>
    <property type="match status" value="1"/>
</dbReference>
<dbReference type="InterPro" id="IPR022476">
    <property type="entry name" value="Spore_YabP/YqfC"/>
</dbReference>
<keyword evidence="2" id="KW-1185">Reference proteome</keyword>
<dbReference type="NCBIfam" id="TIGR02892">
    <property type="entry name" value="spore_yabP"/>
    <property type="match status" value="1"/>
</dbReference>
<dbReference type="GO" id="GO:0030435">
    <property type="term" value="P:sporulation resulting in formation of a cellular spore"/>
    <property type="evidence" value="ECO:0007669"/>
    <property type="project" value="InterPro"/>
</dbReference>
<organism evidence="1 2">
    <name type="scientific">Caloramator proteoclasticus DSM 10124</name>
    <dbReference type="NCBI Taxonomy" id="1121262"/>
    <lineage>
        <taxon>Bacteria</taxon>
        <taxon>Bacillati</taxon>
        <taxon>Bacillota</taxon>
        <taxon>Clostridia</taxon>
        <taxon>Eubacteriales</taxon>
        <taxon>Clostridiaceae</taxon>
        <taxon>Caloramator</taxon>
    </lineage>
</organism>
<accession>A0A1M4YM63</accession>
<gene>
    <name evidence="1" type="ORF">SAMN02746091_01698</name>
</gene>
<dbReference type="InterPro" id="IPR012504">
    <property type="entry name" value="Spore_YabP"/>
</dbReference>
<reference evidence="2" key="1">
    <citation type="submission" date="2016-11" db="EMBL/GenBank/DDBJ databases">
        <authorList>
            <person name="Varghese N."/>
            <person name="Submissions S."/>
        </authorList>
    </citation>
    <scope>NUCLEOTIDE SEQUENCE [LARGE SCALE GENOMIC DNA]</scope>
    <source>
        <strain evidence="2">DSM 10124</strain>
    </source>
</reference>
<dbReference type="Proteomes" id="UP000184423">
    <property type="component" value="Unassembled WGS sequence"/>
</dbReference>
<evidence type="ECO:0000313" key="2">
    <source>
        <dbReference type="Proteomes" id="UP000184423"/>
    </source>
</evidence>
<dbReference type="PIRSF" id="PIRSF011576">
    <property type="entry name" value="YabP"/>
    <property type="match status" value="1"/>
</dbReference>
<dbReference type="Gene3D" id="2.60.40.2000">
    <property type="match status" value="1"/>
</dbReference>
<protein>
    <submittedName>
        <fullName evidence="1">Sporulation protein YabP</fullName>
    </submittedName>
</protein>